<dbReference type="PANTHER" id="PTHR47992">
    <property type="entry name" value="PROTEIN PHOSPHATASE"/>
    <property type="match status" value="1"/>
</dbReference>
<dbReference type="GO" id="GO:0046872">
    <property type="term" value="F:metal ion binding"/>
    <property type="evidence" value="ECO:0007669"/>
    <property type="project" value="UniProtKB-KW"/>
</dbReference>
<dbReference type="Gene3D" id="3.60.40.10">
    <property type="entry name" value="PPM-type phosphatase domain"/>
    <property type="match status" value="1"/>
</dbReference>
<keyword evidence="2 4" id="KW-0378">Hydrolase</keyword>
<evidence type="ECO:0000313" key="8">
    <source>
        <dbReference type="Proteomes" id="UP000054408"/>
    </source>
</evidence>
<dbReference type="SMART" id="SM00332">
    <property type="entry name" value="PP2Cc"/>
    <property type="match status" value="1"/>
</dbReference>
<dbReference type="CDD" id="cd00143">
    <property type="entry name" value="PP2Cc"/>
    <property type="match status" value="1"/>
</dbReference>
<dbReference type="InterPro" id="IPR015655">
    <property type="entry name" value="PP2C"/>
</dbReference>
<dbReference type="STRING" id="461836.A0A0L0DE26"/>
<feature type="compositionally biased region" description="Gly residues" evidence="5">
    <location>
        <begin position="57"/>
        <end position="69"/>
    </location>
</feature>
<feature type="domain" description="PPM-type phosphatase" evidence="6">
    <location>
        <begin position="169"/>
        <end position="443"/>
    </location>
</feature>
<feature type="region of interest" description="Disordered" evidence="5">
    <location>
        <begin position="547"/>
        <end position="606"/>
    </location>
</feature>
<evidence type="ECO:0000256" key="4">
    <source>
        <dbReference type="RuleBase" id="RU003465"/>
    </source>
</evidence>
<gene>
    <name evidence="7" type="ORF">AMSG_06908</name>
</gene>
<accession>A0A0L0DE26</accession>
<dbReference type="eggNOG" id="KOG0698">
    <property type="taxonomic scope" value="Eukaryota"/>
</dbReference>
<evidence type="ECO:0000256" key="2">
    <source>
        <dbReference type="ARBA" id="ARBA00022801"/>
    </source>
</evidence>
<keyword evidence="1" id="KW-0479">Metal-binding</keyword>
<name>A0A0L0DE26_THETB</name>
<dbReference type="GeneID" id="25565974"/>
<comment type="similarity">
    <text evidence="4">Belongs to the PP2C family.</text>
</comment>
<reference evidence="7 8" key="1">
    <citation type="submission" date="2010-05" db="EMBL/GenBank/DDBJ databases">
        <title>The Genome Sequence of Thecamonas trahens ATCC 50062.</title>
        <authorList>
            <consortium name="The Broad Institute Genome Sequencing Platform"/>
            <person name="Russ C."/>
            <person name="Cuomo C."/>
            <person name="Shea T."/>
            <person name="Young S.K."/>
            <person name="Zeng Q."/>
            <person name="Koehrsen M."/>
            <person name="Haas B."/>
            <person name="Borodovsky M."/>
            <person name="Guigo R."/>
            <person name="Alvarado L."/>
            <person name="Berlin A."/>
            <person name="Bochicchio J."/>
            <person name="Borenstein D."/>
            <person name="Chapman S."/>
            <person name="Chen Z."/>
            <person name="Freedman E."/>
            <person name="Gellesch M."/>
            <person name="Goldberg J."/>
            <person name="Griggs A."/>
            <person name="Gujja S."/>
            <person name="Heilman E."/>
            <person name="Heiman D."/>
            <person name="Hepburn T."/>
            <person name="Howarth C."/>
            <person name="Jen D."/>
            <person name="Larson L."/>
            <person name="Mehta T."/>
            <person name="Park D."/>
            <person name="Pearson M."/>
            <person name="Roberts A."/>
            <person name="Saif S."/>
            <person name="Shenoy N."/>
            <person name="Sisk P."/>
            <person name="Stolte C."/>
            <person name="Sykes S."/>
            <person name="Thomson T."/>
            <person name="Walk T."/>
            <person name="White J."/>
            <person name="Yandava C."/>
            <person name="Burger G."/>
            <person name="Gray M.W."/>
            <person name="Holland P.W.H."/>
            <person name="King N."/>
            <person name="Lang F.B.F."/>
            <person name="Roger A.J."/>
            <person name="Ruiz-Trillo I."/>
            <person name="Lander E."/>
            <person name="Nusbaum C."/>
        </authorList>
    </citation>
    <scope>NUCLEOTIDE SEQUENCE [LARGE SCALE GENOMIC DNA]</scope>
    <source>
        <strain evidence="7 8">ATCC 50062</strain>
    </source>
</reference>
<dbReference type="Proteomes" id="UP000054408">
    <property type="component" value="Unassembled WGS sequence"/>
</dbReference>
<proteinExistence type="inferred from homology"/>
<feature type="non-terminal residue" evidence="7">
    <location>
        <position position="1"/>
    </location>
</feature>
<dbReference type="EMBL" id="GL349461">
    <property type="protein sequence ID" value="KNC50416.1"/>
    <property type="molecule type" value="Genomic_DNA"/>
</dbReference>
<evidence type="ECO:0000313" key="7">
    <source>
        <dbReference type="EMBL" id="KNC50416.1"/>
    </source>
</evidence>
<sequence>MHGENHRLVFATAEVTGWRPSMEDSLLCALNFPDPDPEGLAGRTGGGHADNDDTSSGSGGGGGGGGEGEAGGEDAQRAGVDDDRAPGGEGRAGGEDECAAAVGAATTHGSQDRMPATPGTLSGAGVGSSPGIRSVQTQSSTAVSTPLAQTRSSSGAAPTTPILPSSRAKTPMASPMRNDMVCEEVVPASETALFGVFDGHGGSKASLFCAQRLPHLLAASEPYRAGSIDAALTEVFVELDAALNRDPRSSFMKEGTTALVAACIGSQLVVANAGDSRAVLVAASGEATILTQDHHPQLPGERARIEAFGSRVVADPRSGTARVDGVLAVSRALGDFMFKDYDRDEPGPPSACAVTAEPDVVACSLMPGEHVALILACDGVWDVLTAAEAAGIVRPMLDADASPSGAAAAAAALVMAACPEADAAVRALPNRGTDNMSVIIVAFKAEPGARTASYPVHPHGVYSPSAARFGHGDGTTFIADERSSSVSSTAAEVLPRSASRTPVTPRQDELPSSSPTVDVAPATPIALNNGEPSPTASIAVHAFAAHPPPSLSDLQSSKRKLDDMLAAHESGSAVPTSETSQASISTASEDEVVDRFASPTKRPRGL</sequence>
<dbReference type="InterPro" id="IPR001932">
    <property type="entry name" value="PPM-type_phosphatase-like_dom"/>
</dbReference>
<dbReference type="RefSeq" id="XP_013756958.1">
    <property type="nucleotide sequence ID" value="XM_013901504.1"/>
</dbReference>
<dbReference type="SUPFAM" id="SSF81606">
    <property type="entry name" value="PP2C-like"/>
    <property type="match status" value="1"/>
</dbReference>
<organism evidence="7 8">
    <name type="scientific">Thecamonas trahens ATCC 50062</name>
    <dbReference type="NCBI Taxonomy" id="461836"/>
    <lineage>
        <taxon>Eukaryota</taxon>
        <taxon>Apusozoa</taxon>
        <taxon>Apusomonadida</taxon>
        <taxon>Apusomonadidae</taxon>
        <taxon>Thecamonas</taxon>
    </lineage>
</organism>
<feature type="compositionally biased region" description="Polar residues" evidence="5">
    <location>
        <begin position="498"/>
        <end position="516"/>
    </location>
</feature>
<dbReference type="InterPro" id="IPR000222">
    <property type="entry name" value="PP2C_BS"/>
</dbReference>
<dbReference type="GO" id="GO:0004722">
    <property type="term" value="F:protein serine/threonine phosphatase activity"/>
    <property type="evidence" value="ECO:0007669"/>
    <property type="project" value="InterPro"/>
</dbReference>
<protein>
    <submittedName>
        <fullName evidence="7">Serine/threonine protein phosphatase</fullName>
    </submittedName>
</protein>
<dbReference type="Pfam" id="PF00481">
    <property type="entry name" value="PP2C"/>
    <property type="match status" value="1"/>
</dbReference>
<keyword evidence="8" id="KW-1185">Reference proteome</keyword>
<evidence type="ECO:0000256" key="1">
    <source>
        <dbReference type="ARBA" id="ARBA00022723"/>
    </source>
</evidence>
<dbReference type="PROSITE" id="PS01032">
    <property type="entry name" value="PPM_1"/>
    <property type="match status" value="1"/>
</dbReference>
<evidence type="ECO:0000256" key="5">
    <source>
        <dbReference type="SAM" id="MobiDB-lite"/>
    </source>
</evidence>
<feature type="compositionally biased region" description="Basic and acidic residues" evidence="5">
    <location>
        <begin position="74"/>
        <end position="86"/>
    </location>
</feature>
<feature type="compositionally biased region" description="Low complexity" evidence="5">
    <location>
        <begin position="134"/>
        <end position="145"/>
    </location>
</feature>
<dbReference type="InterPro" id="IPR036457">
    <property type="entry name" value="PPM-type-like_dom_sf"/>
</dbReference>
<keyword evidence="3 4" id="KW-0904">Protein phosphatase</keyword>
<evidence type="ECO:0000256" key="3">
    <source>
        <dbReference type="ARBA" id="ARBA00022912"/>
    </source>
</evidence>
<dbReference type="OrthoDB" id="10264738at2759"/>
<feature type="region of interest" description="Disordered" evidence="5">
    <location>
        <begin position="480"/>
        <end position="533"/>
    </location>
</feature>
<feature type="region of interest" description="Disordered" evidence="5">
    <location>
        <begin position="29"/>
        <end position="173"/>
    </location>
</feature>
<dbReference type="PROSITE" id="PS51746">
    <property type="entry name" value="PPM_2"/>
    <property type="match status" value="1"/>
</dbReference>
<feature type="compositionally biased region" description="Polar residues" evidence="5">
    <location>
        <begin position="573"/>
        <end position="587"/>
    </location>
</feature>
<feature type="compositionally biased region" description="Polar residues" evidence="5">
    <location>
        <begin position="146"/>
        <end position="157"/>
    </location>
</feature>
<evidence type="ECO:0000259" key="6">
    <source>
        <dbReference type="PROSITE" id="PS51746"/>
    </source>
</evidence>
<dbReference type="AlphaFoldDB" id="A0A0L0DE26"/>